<evidence type="ECO:0000313" key="3">
    <source>
        <dbReference type="EMBL" id="QEN02372.1"/>
    </source>
</evidence>
<evidence type="ECO:0000259" key="1">
    <source>
        <dbReference type="Pfam" id="PF26110"/>
    </source>
</evidence>
<dbReference type="KEGG" id="snn:EWH46_17465"/>
<sequence>MNYENHEEVLLPTRDFLRQLIGQPKVKNTDLKSILRSRGVFTGSDEKEIVGPILIKTGLSPVEYIDLRENYKSKEESPKLKTRTIAWSTATPLIEAIPENINYDTILNDKFGVISIRKLTGFTALEDNSDHIYMDFELSRSDAIKNIGENISSHQGRVEIRRDPSDNLLNISIMHTASETRDFSHKITNHLIKHFKDEGHIDKHEQVKVIRFNDFDNTGRILFLSELTQRVQATALTFVDTKDIHFSPDNSIKDPPPNIAWMKDKIEDMKIKGTDLHSTFFVKDAESHPFIQLFGLQCDYNFSLDKSEGTCRILFEFSETDEYNNVELVLNLSLLKMEANDSGISRNIIKRKLLESLENFKLETYEKYRTKQVA</sequence>
<keyword evidence="5" id="KW-1185">Reference proteome</keyword>
<name>A0A5C1Q8F3_9BURK</name>
<evidence type="ECO:0000313" key="5">
    <source>
        <dbReference type="Proteomes" id="UP001549111"/>
    </source>
</evidence>
<dbReference type="Pfam" id="PF26110">
    <property type="entry name" value="GAPS4b_N"/>
    <property type="match status" value="1"/>
</dbReference>
<reference evidence="2 5" key="2">
    <citation type="submission" date="2024-06" db="EMBL/GenBank/DDBJ databases">
        <title>Genomic Encyclopedia of Type Strains, Phase IV (KMG-IV): sequencing the most valuable type-strain genomes for metagenomic binning, comparative biology and taxonomic classification.</title>
        <authorList>
            <person name="Goeker M."/>
        </authorList>
    </citation>
    <scope>NUCLEOTIDE SEQUENCE [LARGE SCALE GENOMIC DNA]</scope>
    <source>
        <strain evidence="2 5">D-501</strain>
    </source>
</reference>
<proteinExistence type="predicted"/>
<evidence type="ECO:0000313" key="4">
    <source>
        <dbReference type="Proteomes" id="UP000323522"/>
    </source>
</evidence>
<dbReference type="RefSeq" id="WP_149504999.1">
    <property type="nucleotide sequence ID" value="NZ_CP035708.1"/>
</dbReference>
<feature type="domain" description="GAPS4b N-terminal" evidence="1">
    <location>
        <begin position="16"/>
        <end position="76"/>
    </location>
</feature>
<organism evidence="3 4">
    <name type="scientific">Sphaerotilus sulfidivorans</name>
    <dbReference type="NCBI Taxonomy" id="639200"/>
    <lineage>
        <taxon>Bacteria</taxon>
        <taxon>Pseudomonadati</taxon>
        <taxon>Pseudomonadota</taxon>
        <taxon>Betaproteobacteria</taxon>
        <taxon>Burkholderiales</taxon>
        <taxon>Sphaerotilaceae</taxon>
        <taxon>Sphaerotilus</taxon>
    </lineage>
</organism>
<dbReference type="InterPro" id="IPR058955">
    <property type="entry name" value="GAPS4b_N"/>
</dbReference>
<accession>A0A5C1Q8F3</accession>
<dbReference type="OrthoDB" id="2680312at2"/>
<evidence type="ECO:0000313" key="2">
    <source>
        <dbReference type="EMBL" id="MET3602751.1"/>
    </source>
</evidence>
<dbReference type="AlphaFoldDB" id="A0A5C1Q8F3"/>
<gene>
    <name evidence="2" type="ORF">ABIC99_000535</name>
    <name evidence="3" type="ORF">EWH46_17465</name>
</gene>
<protein>
    <recommendedName>
        <fullName evidence="1">GAPS4b N-terminal domain-containing protein</fullName>
    </recommendedName>
</protein>
<dbReference type="Proteomes" id="UP001549111">
    <property type="component" value="Unassembled WGS sequence"/>
</dbReference>
<dbReference type="EMBL" id="CP035708">
    <property type="protein sequence ID" value="QEN02372.1"/>
    <property type="molecule type" value="Genomic_DNA"/>
</dbReference>
<dbReference type="EMBL" id="JBEPLS010000002">
    <property type="protein sequence ID" value="MET3602751.1"/>
    <property type="molecule type" value="Genomic_DNA"/>
</dbReference>
<reference evidence="3 4" key="1">
    <citation type="submission" date="2019-02" db="EMBL/GenBank/DDBJ databases">
        <title>Complete Genome Sequence and Methylome Analysis of Sphaerotilus natans subsp. sulfidivorans D-507.</title>
        <authorList>
            <person name="Fomenkov A."/>
            <person name="Gridneva E."/>
            <person name="Smolyakov D."/>
            <person name="Dubinina G."/>
            <person name="Vincze T."/>
            <person name="Grabovich M."/>
            <person name="Roberts R.J."/>
        </authorList>
    </citation>
    <scope>NUCLEOTIDE SEQUENCE [LARGE SCALE GENOMIC DNA]</scope>
    <source>
        <strain evidence="3 4">D-507</strain>
    </source>
</reference>
<dbReference type="Proteomes" id="UP000323522">
    <property type="component" value="Chromosome"/>
</dbReference>